<keyword evidence="1" id="KW-0472">Membrane</keyword>
<gene>
    <name evidence="2" type="ORF">Cvel_2156</name>
</gene>
<evidence type="ECO:0000313" key="2">
    <source>
        <dbReference type="EMBL" id="CEM54332.1"/>
    </source>
</evidence>
<keyword evidence="1" id="KW-0812">Transmembrane</keyword>
<proteinExistence type="predicted"/>
<dbReference type="AlphaFoldDB" id="A0A0G4IAY5"/>
<name>A0A0G4IAY5_9ALVE</name>
<dbReference type="VEuPathDB" id="CryptoDB:Cvel_2156"/>
<dbReference type="EMBL" id="CDMZ01005776">
    <property type="protein sequence ID" value="CEM54332.1"/>
    <property type="molecule type" value="Genomic_DNA"/>
</dbReference>
<feature type="transmembrane region" description="Helical" evidence="1">
    <location>
        <begin position="286"/>
        <end position="309"/>
    </location>
</feature>
<organism evidence="2">
    <name type="scientific">Chromera velia CCMP2878</name>
    <dbReference type="NCBI Taxonomy" id="1169474"/>
    <lineage>
        <taxon>Eukaryota</taxon>
        <taxon>Sar</taxon>
        <taxon>Alveolata</taxon>
        <taxon>Colpodellida</taxon>
        <taxon>Chromeraceae</taxon>
        <taxon>Chromera</taxon>
    </lineage>
</organism>
<evidence type="ECO:0000256" key="1">
    <source>
        <dbReference type="SAM" id="Phobius"/>
    </source>
</evidence>
<sequence length="383" mass="42626">MSSVPHHHCKCVCGAAAPPWSLTSNAATRIQEVPSWKECNLEKCSEFAESYHEVTLTKGWNSVQIPELDIDFTYFAKRDLNGNGTMTCGSEDSLYASNMTLACGRQRIACITDSDTHPEGLGVMVYSTASTALENRTRTIRCGSDAIDCLYSESISVSSNGTNLSCGNSTIECTPGDLIECGEKNTSWVVKATSCMSGTSDCQGVSVATYIYNGSPEYQINRGRYDRGSAFCRPRYADCPGYKRQMEFLDKVGYVKANEKCPLSWYKEHPPVYYGPLSNDTTEMMVAIYAICGFLLILVTVVVFLFVAWRRAIAEQKAEEEEREKERIASRLQGLQIYREMEEETGEASHERVQAVAEQQLADINAIRQKSMKVKKGWGGFKK</sequence>
<reference evidence="2" key="1">
    <citation type="submission" date="2014-11" db="EMBL/GenBank/DDBJ databases">
        <authorList>
            <person name="Otto D Thomas"/>
            <person name="Naeem Raeece"/>
        </authorList>
    </citation>
    <scope>NUCLEOTIDE SEQUENCE</scope>
</reference>
<accession>A0A0G4IAY5</accession>
<keyword evidence="1" id="KW-1133">Transmembrane helix</keyword>
<protein>
    <submittedName>
        <fullName evidence="2">Uncharacterized protein</fullName>
    </submittedName>
</protein>